<dbReference type="GO" id="GO:0005739">
    <property type="term" value="C:mitochondrion"/>
    <property type="evidence" value="ECO:0007669"/>
    <property type="project" value="TreeGrafter"/>
</dbReference>
<keyword evidence="4" id="KW-0004">4Fe-4S</keyword>
<dbReference type="Pfam" id="PF09810">
    <property type="entry name" value="Exo5"/>
    <property type="match status" value="1"/>
</dbReference>
<keyword evidence="6 8" id="KW-0269">Exonuclease</keyword>
<name>A0A9P5D9W0_9HYPO</name>
<dbReference type="GO" id="GO:0005634">
    <property type="term" value="C:nucleus"/>
    <property type="evidence" value="ECO:0007669"/>
    <property type="project" value="TreeGrafter"/>
</dbReference>
<organism evidence="8 9">
    <name type="scientific">Geosmithia morbida</name>
    <dbReference type="NCBI Taxonomy" id="1094350"/>
    <lineage>
        <taxon>Eukaryota</taxon>
        <taxon>Fungi</taxon>
        <taxon>Dikarya</taxon>
        <taxon>Ascomycota</taxon>
        <taxon>Pezizomycotina</taxon>
        <taxon>Sordariomycetes</taxon>
        <taxon>Hypocreomycetidae</taxon>
        <taxon>Hypocreales</taxon>
        <taxon>Bionectriaceae</taxon>
        <taxon>Geosmithia</taxon>
    </lineage>
</organism>
<gene>
    <name evidence="8" type="ORF">GMORB2_0671</name>
</gene>
<keyword evidence="4" id="KW-0479">Metal-binding</keyword>
<evidence type="ECO:0000313" key="8">
    <source>
        <dbReference type="EMBL" id="KAF4126934.1"/>
    </source>
</evidence>
<comment type="subunit">
    <text evidence="3">Monomer.</text>
</comment>
<dbReference type="InterPro" id="IPR019190">
    <property type="entry name" value="EXOV"/>
</dbReference>
<keyword evidence="5" id="KW-0540">Nuclease</keyword>
<dbReference type="RefSeq" id="XP_035325586.1">
    <property type="nucleotide sequence ID" value="XM_035462656.1"/>
</dbReference>
<dbReference type="PANTHER" id="PTHR14464">
    <property type="entry name" value="EXONUCLEASE V"/>
    <property type="match status" value="1"/>
</dbReference>
<keyword evidence="4" id="KW-0411">Iron-sulfur</keyword>
<evidence type="ECO:0000256" key="7">
    <source>
        <dbReference type="SAM" id="MobiDB-lite"/>
    </source>
</evidence>
<dbReference type="GO" id="GO:0045145">
    <property type="term" value="F:single-stranded DNA 5'-3' DNA exonuclease activity"/>
    <property type="evidence" value="ECO:0007669"/>
    <property type="project" value="InterPro"/>
</dbReference>
<evidence type="ECO:0000256" key="4">
    <source>
        <dbReference type="ARBA" id="ARBA00022485"/>
    </source>
</evidence>
<evidence type="ECO:0000256" key="5">
    <source>
        <dbReference type="ARBA" id="ARBA00022722"/>
    </source>
</evidence>
<dbReference type="GO" id="GO:0036297">
    <property type="term" value="P:interstrand cross-link repair"/>
    <property type="evidence" value="ECO:0007669"/>
    <property type="project" value="TreeGrafter"/>
</dbReference>
<feature type="region of interest" description="Disordered" evidence="7">
    <location>
        <begin position="110"/>
        <end position="144"/>
    </location>
</feature>
<keyword evidence="6 8" id="KW-0378">Hydrolase</keyword>
<comment type="similarity">
    <text evidence="2">Belongs to the EXO5 family.</text>
</comment>
<proteinExistence type="inferred from homology"/>
<evidence type="ECO:0000256" key="1">
    <source>
        <dbReference type="ARBA" id="ARBA00001966"/>
    </source>
</evidence>
<keyword evidence="4" id="KW-0408">Iron</keyword>
<feature type="compositionally biased region" description="Basic and acidic residues" evidence="7">
    <location>
        <begin position="128"/>
        <end position="142"/>
    </location>
</feature>
<feature type="region of interest" description="Disordered" evidence="7">
    <location>
        <begin position="373"/>
        <end position="413"/>
    </location>
</feature>
<comment type="caution">
    <text evidence="8">The sequence shown here is derived from an EMBL/GenBank/DDBJ whole genome shotgun (WGS) entry which is preliminary data.</text>
</comment>
<dbReference type="GeneID" id="55966901"/>
<accession>A0A9P5D9W0</accession>
<comment type="cofactor">
    <cofactor evidence="1">
        <name>[4Fe-4S] cluster</name>
        <dbReference type="ChEBI" id="CHEBI:49883"/>
    </cofactor>
</comment>
<feature type="compositionally biased region" description="Basic and acidic residues" evidence="7">
    <location>
        <begin position="110"/>
        <end position="120"/>
    </location>
</feature>
<evidence type="ECO:0000313" key="9">
    <source>
        <dbReference type="Proteomes" id="UP000749293"/>
    </source>
</evidence>
<protein>
    <submittedName>
        <fullName evidence="8">Exonuclease V</fullName>
    </submittedName>
</protein>
<dbReference type="EMBL" id="JAANYQ010000001">
    <property type="protein sequence ID" value="KAF4126934.1"/>
    <property type="molecule type" value="Genomic_DNA"/>
</dbReference>
<dbReference type="PANTHER" id="PTHR14464:SF4">
    <property type="entry name" value="EXONUCLEASE V"/>
    <property type="match status" value="1"/>
</dbReference>
<feature type="compositionally biased region" description="Acidic residues" evidence="7">
    <location>
        <begin position="373"/>
        <end position="384"/>
    </location>
</feature>
<sequence>MAAPPSQDSDTEFGYDFSPEDEEALIQLVSPTVVKSRRPLVDSVATDTHIADDGSVTTARGYYVQHSIDNRAPTDGDPPFPAGGAPASPVSLGDDVVQYPDCTALELAEARRQKDSAPVDRRKHHDGHPKGDGNRSPLERFRTYPKKPLTVSDLTSGAWCELQYEYTLTRLPGGRRTRTAAMREGSKVHRKLEDEVHTTVKVDIMTREDGFGLRLWNLVQGLRTLRDTGLTRELEVWGMVDGNVVNGVIDVVSYENPNPQFESELAVEGFRMQSGSNQSVLSDYFPTQSRRGTPARRKIYLGDVKTRGSLRPVSSAVLRPAKIQLLLYHSFLGAMAAGELDYTSVARRYGLDVDEPFSDIFLAEIGGLHDEMFYDADDDRDDDHDPPPGSGSSQNSDVPPPSILSGTPQPGPDLLRYRTIRELLRLVSDEVCQTFPEGRDSLGYMLRIQYVHRNDGSKLESHDFPVSKIALDEYLAKYMSWWRGERPAVGISDVEEAFKCRTCEFAEGCEWRDAMDRDLVSKARAKMRARG</sequence>
<evidence type="ECO:0000256" key="3">
    <source>
        <dbReference type="ARBA" id="ARBA00011245"/>
    </source>
</evidence>
<feature type="region of interest" description="Disordered" evidence="7">
    <location>
        <begin position="68"/>
        <end position="94"/>
    </location>
</feature>
<dbReference type="GO" id="GO:0051539">
    <property type="term" value="F:4 iron, 4 sulfur cluster binding"/>
    <property type="evidence" value="ECO:0007669"/>
    <property type="project" value="UniProtKB-KW"/>
</dbReference>
<dbReference type="Proteomes" id="UP000749293">
    <property type="component" value="Unassembled WGS sequence"/>
</dbReference>
<dbReference type="AlphaFoldDB" id="A0A9P5D9W0"/>
<dbReference type="OrthoDB" id="354769at2759"/>
<reference evidence="8" key="1">
    <citation type="submission" date="2020-03" db="EMBL/GenBank/DDBJ databases">
        <title>Site-based positive gene gene selection in Geosmithia morbida across the United States reveals a broad range of putative effectors and factors for local host and environmental adapation.</title>
        <authorList>
            <person name="Onufrak A."/>
            <person name="Murdoch R.W."/>
            <person name="Gazis R."/>
            <person name="Huff M."/>
            <person name="Staton M."/>
            <person name="Klingeman W."/>
            <person name="Hadziabdic D."/>
        </authorList>
    </citation>
    <scope>NUCLEOTIDE SEQUENCE</scope>
    <source>
        <strain evidence="8">1262</strain>
    </source>
</reference>
<keyword evidence="9" id="KW-1185">Reference proteome</keyword>
<evidence type="ECO:0000256" key="2">
    <source>
        <dbReference type="ARBA" id="ARBA00009797"/>
    </source>
</evidence>
<evidence type="ECO:0000256" key="6">
    <source>
        <dbReference type="ARBA" id="ARBA00022839"/>
    </source>
</evidence>